<evidence type="ECO:0000313" key="2">
    <source>
        <dbReference type="Proteomes" id="UP000248544"/>
    </source>
</evidence>
<dbReference type="Proteomes" id="UP000248544">
    <property type="component" value="Unassembled WGS sequence"/>
</dbReference>
<feature type="non-terminal residue" evidence="1">
    <location>
        <position position="1"/>
    </location>
</feature>
<gene>
    <name evidence="1" type="ORF">C1I98_39665</name>
</gene>
<evidence type="ECO:0000313" key="1">
    <source>
        <dbReference type="EMBL" id="PZG13949.1"/>
    </source>
</evidence>
<dbReference type="EMBL" id="POUA01000851">
    <property type="protein sequence ID" value="PZG13949.1"/>
    <property type="molecule type" value="Genomic_DNA"/>
</dbReference>
<protein>
    <submittedName>
        <fullName evidence="1">Carboxylate--amine ligase</fullName>
    </submittedName>
</protein>
<keyword evidence="2" id="KW-1185">Reference proteome</keyword>
<accession>A0A2W2EAY5</accession>
<proteinExistence type="predicted"/>
<organism evidence="1 2">
    <name type="scientific">Spongiactinospora gelatinilytica</name>
    <dbReference type="NCBI Taxonomy" id="2666298"/>
    <lineage>
        <taxon>Bacteria</taxon>
        <taxon>Bacillati</taxon>
        <taxon>Actinomycetota</taxon>
        <taxon>Actinomycetes</taxon>
        <taxon>Streptosporangiales</taxon>
        <taxon>Streptosporangiaceae</taxon>
        <taxon>Spongiactinospora</taxon>
    </lineage>
</organism>
<dbReference type="GO" id="GO:0016874">
    <property type="term" value="F:ligase activity"/>
    <property type="evidence" value="ECO:0007669"/>
    <property type="project" value="UniProtKB-KW"/>
</dbReference>
<dbReference type="AlphaFoldDB" id="A0A2W2EAY5"/>
<comment type="caution">
    <text evidence="1">The sequence shown here is derived from an EMBL/GenBank/DDBJ whole genome shotgun (WGS) entry which is preliminary data.</text>
</comment>
<name>A0A2W2EAY5_9ACTN</name>
<sequence length="102" mass="12330">YNLARWVVEDRVNNALADRETVYANDVPGNWKLWLGVPVKVFKKYAKNNDDKQKALELINNDQYGFTAIYDEDMNFKRSLLMWWMNHNYVKNFRKYFKENKG</sequence>
<reference evidence="1 2" key="1">
    <citation type="submission" date="2018-01" db="EMBL/GenBank/DDBJ databases">
        <title>Draft genome sequence of Sphaerisporangium sp. 7K107.</title>
        <authorList>
            <person name="Sahin N."/>
            <person name="Saygin H."/>
            <person name="Ay H."/>
        </authorList>
    </citation>
    <scope>NUCLEOTIDE SEQUENCE [LARGE SCALE GENOMIC DNA]</scope>
    <source>
        <strain evidence="1 2">7K107</strain>
    </source>
</reference>
<keyword evidence="1" id="KW-0436">Ligase</keyword>